<evidence type="ECO:0000313" key="3">
    <source>
        <dbReference type="EMBL" id="GEP05521.1"/>
    </source>
</evidence>
<dbReference type="GO" id="GO:0006508">
    <property type="term" value="P:proteolysis"/>
    <property type="evidence" value="ECO:0007669"/>
    <property type="project" value="InterPro"/>
</dbReference>
<proteinExistence type="predicted"/>
<evidence type="ECO:0000259" key="2">
    <source>
        <dbReference type="PROSITE" id="PS50208"/>
    </source>
</evidence>
<organism evidence="3 5">
    <name type="scientific">Methylobacterium oxalidis</name>
    <dbReference type="NCBI Taxonomy" id="944322"/>
    <lineage>
        <taxon>Bacteria</taxon>
        <taxon>Pseudomonadati</taxon>
        <taxon>Pseudomonadota</taxon>
        <taxon>Alphaproteobacteria</taxon>
        <taxon>Hyphomicrobiales</taxon>
        <taxon>Methylobacteriaceae</taxon>
        <taxon>Methylobacterium</taxon>
    </lineage>
</organism>
<dbReference type="InterPro" id="IPR001309">
    <property type="entry name" value="Pept_C14_p20"/>
</dbReference>
<reference evidence="6" key="2">
    <citation type="journal article" date="2019" name="Int. J. Syst. Evol. Microbiol.">
        <title>The Global Catalogue of Microorganisms (GCM) 10K type strain sequencing project: providing services to taxonomists for standard genome sequencing and annotation.</title>
        <authorList>
            <consortium name="The Broad Institute Genomics Platform"/>
            <consortium name="The Broad Institute Genome Sequencing Center for Infectious Disease"/>
            <person name="Wu L."/>
            <person name="Ma J."/>
        </authorList>
    </citation>
    <scope>NUCLEOTIDE SEQUENCE [LARGE SCALE GENOMIC DNA]</scope>
    <source>
        <strain evidence="6">NBRC 107715</strain>
    </source>
</reference>
<dbReference type="Proteomes" id="UP000321960">
    <property type="component" value="Unassembled WGS sequence"/>
</dbReference>
<dbReference type="Gene3D" id="3.40.50.1460">
    <property type="match status" value="1"/>
</dbReference>
<evidence type="ECO:0000313" key="4">
    <source>
        <dbReference type="EMBL" id="GLS65586.1"/>
    </source>
</evidence>
<dbReference type="Gene3D" id="3.90.1580.10">
    <property type="entry name" value="paralog of FGE (formylglycine-generating enzyme)"/>
    <property type="match status" value="1"/>
</dbReference>
<dbReference type="GO" id="GO:0004197">
    <property type="term" value="F:cysteine-type endopeptidase activity"/>
    <property type="evidence" value="ECO:0007669"/>
    <property type="project" value="InterPro"/>
</dbReference>
<dbReference type="SUPFAM" id="SSF52129">
    <property type="entry name" value="Caspase-like"/>
    <property type="match status" value="1"/>
</dbReference>
<evidence type="ECO:0000313" key="5">
    <source>
        <dbReference type="Proteomes" id="UP000321960"/>
    </source>
</evidence>
<reference evidence="4" key="1">
    <citation type="journal article" date="2014" name="Int. J. Syst. Evol. Microbiol.">
        <title>Complete genome of a new Firmicutes species belonging to the dominant human colonic microbiota ('Ruminococcus bicirculans') reveals two chromosomes and a selective capacity to utilize plant glucans.</title>
        <authorList>
            <consortium name="NISC Comparative Sequencing Program"/>
            <person name="Wegmann U."/>
            <person name="Louis P."/>
            <person name="Goesmann A."/>
            <person name="Henrissat B."/>
            <person name="Duncan S.H."/>
            <person name="Flint H.J."/>
        </authorList>
    </citation>
    <scope>NUCLEOTIDE SEQUENCE</scope>
    <source>
        <strain evidence="4">NBRC 107715</strain>
    </source>
</reference>
<dbReference type="PANTHER" id="PTHR23150">
    <property type="entry name" value="SULFATASE MODIFYING FACTOR 1, 2"/>
    <property type="match status" value="1"/>
</dbReference>
<dbReference type="AlphaFoldDB" id="A0A512J6B7"/>
<dbReference type="InterPro" id="IPR051043">
    <property type="entry name" value="Sulfatase_Mod_Factor_Kinase"/>
</dbReference>
<dbReference type="RefSeq" id="WP_170267908.1">
    <property type="nucleotide sequence ID" value="NZ_BJZU01000072.1"/>
</dbReference>
<accession>A0A512J6B7</accession>
<dbReference type="EMBL" id="BSPK01000075">
    <property type="protein sequence ID" value="GLS65586.1"/>
    <property type="molecule type" value="Genomic_DNA"/>
</dbReference>
<gene>
    <name evidence="4" type="ORF">GCM10007888_39680</name>
    <name evidence="3" type="ORF">MOX02_35590</name>
</gene>
<dbReference type="SUPFAM" id="SSF56436">
    <property type="entry name" value="C-type lectin-like"/>
    <property type="match status" value="1"/>
</dbReference>
<dbReference type="PANTHER" id="PTHR23150:SF35">
    <property type="entry name" value="BLL6746 PROTEIN"/>
    <property type="match status" value="1"/>
</dbReference>
<keyword evidence="6" id="KW-1185">Reference proteome</keyword>
<feature type="region of interest" description="Disordered" evidence="1">
    <location>
        <begin position="284"/>
        <end position="379"/>
    </location>
</feature>
<dbReference type="InterPro" id="IPR029030">
    <property type="entry name" value="Caspase-like_dom_sf"/>
</dbReference>
<protein>
    <recommendedName>
        <fullName evidence="2">Caspase family p20 domain-containing protein</fullName>
    </recommendedName>
</protein>
<sequence>MTRGQPPGGRLSAWNVRRALRDGPCPVGRSALLLACLVMVALPLFAAPAAAQATIGAGRRFALLIANARYPDAKAPLAAVGRDARLLADELRRHEFDVDLRENVTREDMQTVLDGFYGKINAGSAAFLYFGGYGIQVNRQTFLLPVNAQIWSDTEVRKEGVSLDGVLAEMNRRGARVKIAVVDAARENPYERRFRASWAGLAPVDTPEGTLVLLAAPPGKLVREPAGEPSLFMGELVKELRTPNLSAEEAFAHTRMGVSRASNTEQVPWVSSSLIEEFHVAKPSGASGAAAGPGPRAPEPDAAPARAPRARTMALNTPPQALPAPAPPAPAPAVAPPPPAPVAPPPAAATPAPAPPPVQATAAISPPKPGPQRGETLRDCGDCPEMVVLPAGSFEMGSGSTPFDRPVHKVTFAKPFAMSATEITVDQWNQCVESGACKYRPPGGGSGARPVTNVSWYDAKDYVGWLSGKTRQSYRLPSEAEWEYAARGGARTAYAWGAQIGAGKANCRECRPGQDEQILDAGRFAPNGFGLFDMAGNAAEWVEDCWSDDYRSASPEGAPWLRGACGQRVLRGGSFDSSAAYVKPSARFRYDADVRYYANGFRVVRVLP</sequence>
<dbReference type="PROSITE" id="PS50208">
    <property type="entry name" value="CASPASE_P20"/>
    <property type="match status" value="1"/>
</dbReference>
<dbReference type="InterPro" id="IPR005532">
    <property type="entry name" value="SUMF_dom"/>
</dbReference>
<evidence type="ECO:0000256" key="1">
    <source>
        <dbReference type="SAM" id="MobiDB-lite"/>
    </source>
</evidence>
<reference evidence="4" key="4">
    <citation type="submission" date="2023-01" db="EMBL/GenBank/DDBJ databases">
        <title>Draft genome sequence of Methylobacterium oxalidis strain NBRC 107715.</title>
        <authorList>
            <person name="Sun Q."/>
            <person name="Mori K."/>
        </authorList>
    </citation>
    <scope>NUCLEOTIDE SEQUENCE</scope>
    <source>
        <strain evidence="4">NBRC 107715</strain>
    </source>
</reference>
<dbReference type="Pfam" id="PF03781">
    <property type="entry name" value="FGE-sulfatase"/>
    <property type="match status" value="1"/>
</dbReference>
<dbReference type="InterPro" id="IPR016187">
    <property type="entry name" value="CTDL_fold"/>
</dbReference>
<feature type="domain" description="Caspase family p20" evidence="2">
    <location>
        <begin position="58"/>
        <end position="136"/>
    </location>
</feature>
<name>A0A512J6B7_9HYPH</name>
<dbReference type="GO" id="GO:0120147">
    <property type="term" value="F:formylglycine-generating oxidase activity"/>
    <property type="evidence" value="ECO:0007669"/>
    <property type="project" value="TreeGrafter"/>
</dbReference>
<evidence type="ECO:0000313" key="6">
    <source>
        <dbReference type="Proteomes" id="UP001156856"/>
    </source>
</evidence>
<reference evidence="3 5" key="3">
    <citation type="submission" date="2019-07" db="EMBL/GenBank/DDBJ databases">
        <title>Whole genome shotgun sequence of Methylobacterium oxalidis NBRC 107715.</title>
        <authorList>
            <person name="Hosoyama A."/>
            <person name="Uohara A."/>
            <person name="Ohji S."/>
            <person name="Ichikawa N."/>
        </authorList>
    </citation>
    <scope>NUCLEOTIDE SEQUENCE [LARGE SCALE GENOMIC DNA]</scope>
    <source>
        <strain evidence="3 5">NBRC 107715</strain>
    </source>
</reference>
<feature type="compositionally biased region" description="Low complexity" evidence="1">
    <location>
        <begin position="284"/>
        <end position="311"/>
    </location>
</feature>
<dbReference type="InterPro" id="IPR011600">
    <property type="entry name" value="Pept_C14_caspase"/>
</dbReference>
<feature type="compositionally biased region" description="Pro residues" evidence="1">
    <location>
        <begin position="320"/>
        <end position="358"/>
    </location>
</feature>
<dbReference type="Proteomes" id="UP001156856">
    <property type="component" value="Unassembled WGS sequence"/>
</dbReference>
<dbReference type="EMBL" id="BJZU01000072">
    <property type="protein sequence ID" value="GEP05521.1"/>
    <property type="molecule type" value="Genomic_DNA"/>
</dbReference>
<dbReference type="InterPro" id="IPR042095">
    <property type="entry name" value="SUMF_sf"/>
</dbReference>
<dbReference type="Pfam" id="PF00656">
    <property type="entry name" value="Peptidase_C14"/>
    <property type="match status" value="1"/>
</dbReference>
<comment type="caution">
    <text evidence="3">The sequence shown here is derived from an EMBL/GenBank/DDBJ whole genome shotgun (WGS) entry which is preliminary data.</text>
</comment>